<sequence>MSNKIPSNFLWGGSTSAYQFEGGFDQGGKGKSIQDTRTNIPQGTTDFKVASDHYNHWKEDVALMAEMGFKSYRFSIAWTRILPEGDGEVNKEGIEFYNNLINELLKYKITPIVTMFHFDLPHSLNLDGGWLNKRTINAFEQYAKVLFESYGDRVKHWLTINEQNVMILFGEIVGINLPKGGNKLKNIYQVNHHMMLAQAKAINLCHEIVKNGKIGPAPNITSVYGNTNKPIDQFAAFNMRVMRNWFYLDTCVFGRYNQLVINYLQANNSMFEYTEEEMKIIKKGKPDFIAFNYYASATAKMPESDELFDELPDQQKVKSVKGMYEQVKNDNLLKTQFGWEIDPLGFRNTIRELWDRYQLPLIVTENGIGGYDTLTSDGKVHDDYRIEYYKFHLKELKAAIIEDKIDIFGYNPWSAIDLTSTHEGVKKRYGFVYVNRDEFDLKDLKRYRKDSFFWYQNLIKTNGEEL</sequence>
<dbReference type="PANTHER" id="PTHR10353:SF122">
    <property type="entry name" value="6-PHOSPHO-BETA-GLUCOSIDASE ASCB-RELATED"/>
    <property type="match status" value="1"/>
</dbReference>
<evidence type="ECO:0000313" key="7">
    <source>
        <dbReference type="EMBL" id="ALD66513.1"/>
    </source>
</evidence>
<dbReference type="Gene3D" id="3.20.20.80">
    <property type="entry name" value="Glycosidases"/>
    <property type="match status" value="1"/>
</dbReference>
<dbReference type="OrthoDB" id="391810at2"/>
<dbReference type="InterPro" id="IPR033132">
    <property type="entry name" value="GH_1_N_CS"/>
</dbReference>
<dbReference type="PRINTS" id="PR00131">
    <property type="entry name" value="GLHYDRLASE1"/>
</dbReference>
<dbReference type="InterPro" id="IPR001360">
    <property type="entry name" value="Glyco_hydro_1"/>
</dbReference>
<gene>
    <name evidence="7" type="primary">bglA</name>
    <name evidence="7" type="ORF">SCANT_v1c06070</name>
</gene>
<dbReference type="GO" id="GO:0005829">
    <property type="term" value="C:cytosol"/>
    <property type="evidence" value="ECO:0007669"/>
    <property type="project" value="TreeGrafter"/>
</dbReference>
<dbReference type="Pfam" id="PF00232">
    <property type="entry name" value="Glyco_hydro_1"/>
    <property type="match status" value="1"/>
</dbReference>
<dbReference type="InterPro" id="IPR018120">
    <property type="entry name" value="Glyco_hydro_1_AS"/>
</dbReference>
<dbReference type="GO" id="GO:0016052">
    <property type="term" value="P:carbohydrate catabolic process"/>
    <property type="evidence" value="ECO:0007669"/>
    <property type="project" value="TreeGrafter"/>
</dbReference>
<dbReference type="PANTHER" id="PTHR10353">
    <property type="entry name" value="GLYCOSYL HYDROLASE"/>
    <property type="match status" value="1"/>
</dbReference>
<evidence type="ECO:0000256" key="1">
    <source>
        <dbReference type="ARBA" id="ARBA00010838"/>
    </source>
</evidence>
<dbReference type="KEGG" id="scj:SCANT_v1c06070"/>
<dbReference type="STRING" id="362837.SCANT_v1c06070"/>
<evidence type="ECO:0000256" key="4">
    <source>
        <dbReference type="PROSITE-ProRule" id="PRU10055"/>
    </source>
</evidence>
<dbReference type="PROSITE" id="PS00653">
    <property type="entry name" value="GLYCOSYL_HYDROL_F1_2"/>
    <property type="match status" value="1"/>
</dbReference>
<dbReference type="InterPro" id="IPR017853">
    <property type="entry name" value="GH"/>
</dbReference>
<dbReference type="SUPFAM" id="SSF51445">
    <property type="entry name" value="(Trans)glycosidases"/>
    <property type="match status" value="1"/>
</dbReference>
<dbReference type="AlphaFoldDB" id="A0A0M5KLM8"/>
<evidence type="ECO:0000256" key="5">
    <source>
        <dbReference type="RuleBase" id="RU003690"/>
    </source>
</evidence>
<evidence type="ECO:0000313" key="8">
    <source>
        <dbReference type="Proteomes" id="UP000063919"/>
    </source>
</evidence>
<protein>
    <submittedName>
        <fullName evidence="7">6-phospho-beta-glucosidase</fullName>
    </submittedName>
</protein>
<dbReference type="EMBL" id="CP012622">
    <property type="protein sequence ID" value="ALD66513.1"/>
    <property type="molecule type" value="Genomic_DNA"/>
</dbReference>
<dbReference type="PATRIC" id="fig|362837.3.peg.620"/>
<keyword evidence="3 6" id="KW-0326">Glycosidase</keyword>
<feature type="active site" description="Nucleophile" evidence="4">
    <location>
        <position position="365"/>
    </location>
</feature>
<organism evidence="7 8">
    <name type="scientific">Spiroplasma cantharicola</name>
    <dbReference type="NCBI Taxonomy" id="362837"/>
    <lineage>
        <taxon>Bacteria</taxon>
        <taxon>Bacillati</taxon>
        <taxon>Mycoplasmatota</taxon>
        <taxon>Mollicutes</taxon>
        <taxon>Entomoplasmatales</taxon>
        <taxon>Spiroplasmataceae</taxon>
        <taxon>Spiroplasma</taxon>
    </lineage>
</organism>
<dbReference type="FunFam" id="3.20.20.80:FF:000004">
    <property type="entry name" value="Beta-glucosidase 6-phospho-beta-glucosidase"/>
    <property type="match status" value="1"/>
</dbReference>
<evidence type="ECO:0000256" key="6">
    <source>
        <dbReference type="RuleBase" id="RU004468"/>
    </source>
</evidence>
<dbReference type="GO" id="GO:0008422">
    <property type="term" value="F:beta-glucosidase activity"/>
    <property type="evidence" value="ECO:0007669"/>
    <property type="project" value="TreeGrafter"/>
</dbReference>
<evidence type="ECO:0000256" key="3">
    <source>
        <dbReference type="ARBA" id="ARBA00023295"/>
    </source>
</evidence>
<dbReference type="RefSeq" id="WP_053946271.1">
    <property type="nucleotide sequence ID" value="NZ_CP012622.1"/>
</dbReference>
<keyword evidence="2 6" id="KW-0378">Hydrolase</keyword>
<proteinExistence type="inferred from homology"/>
<name>A0A0M5KLM8_9MOLU</name>
<dbReference type="Proteomes" id="UP000063919">
    <property type="component" value="Chromosome"/>
</dbReference>
<accession>A0A0M5KLM8</accession>
<dbReference type="PROSITE" id="PS00572">
    <property type="entry name" value="GLYCOSYL_HYDROL_F1_1"/>
    <property type="match status" value="1"/>
</dbReference>
<comment type="similarity">
    <text evidence="1 5">Belongs to the glycosyl hydrolase 1 family.</text>
</comment>
<keyword evidence="8" id="KW-1185">Reference proteome</keyword>
<reference evidence="7 8" key="1">
    <citation type="journal article" date="2015" name="Genome Announc.">
        <title>Complete Genome Sequence of Spiroplasma cantharicola CC-1T (DSM 21588), a Bacterium Isolated from Soldier Beetle (Cantharis carolinus).</title>
        <authorList>
            <person name="Lo W.S."/>
            <person name="Liu P.Y."/>
            <person name="Kuo C.H."/>
        </authorList>
    </citation>
    <scope>NUCLEOTIDE SEQUENCE [LARGE SCALE GENOMIC DNA]</scope>
    <source>
        <strain evidence="7 8">CC-1</strain>
    </source>
</reference>
<evidence type="ECO:0000256" key="2">
    <source>
        <dbReference type="ARBA" id="ARBA00022801"/>
    </source>
</evidence>